<name>A0A6A6WIE6_9PEZI</name>
<gene>
    <name evidence="1" type="ORF">EJ05DRAFT_472841</name>
</gene>
<evidence type="ECO:0008006" key="3">
    <source>
        <dbReference type="Google" id="ProtNLM"/>
    </source>
</evidence>
<dbReference type="Proteomes" id="UP000799437">
    <property type="component" value="Unassembled WGS sequence"/>
</dbReference>
<dbReference type="GO" id="GO:0043248">
    <property type="term" value="P:proteasome assembly"/>
    <property type="evidence" value="ECO:0007669"/>
    <property type="project" value="TreeGrafter"/>
</dbReference>
<accession>A0A6A6WIE6</accession>
<dbReference type="EMBL" id="ML996566">
    <property type="protein sequence ID" value="KAF2761885.1"/>
    <property type="molecule type" value="Genomic_DNA"/>
</dbReference>
<dbReference type="GO" id="GO:0070628">
    <property type="term" value="F:proteasome binding"/>
    <property type="evidence" value="ECO:0007669"/>
    <property type="project" value="InterPro"/>
</dbReference>
<dbReference type="AlphaFoldDB" id="A0A6A6WIE6"/>
<dbReference type="OrthoDB" id="5415241at2759"/>
<dbReference type="RefSeq" id="XP_033604336.1">
    <property type="nucleotide sequence ID" value="XM_033743264.1"/>
</dbReference>
<proteinExistence type="predicted"/>
<dbReference type="GeneID" id="54484318"/>
<dbReference type="InterPro" id="IPR038816">
    <property type="entry name" value="Stationary_phase_5"/>
</dbReference>
<reference evidence="1" key="1">
    <citation type="journal article" date="2020" name="Stud. Mycol.">
        <title>101 Dothideomycetes genomes: a test case for predicting lifestyles and emergence of pathogens.</title>
        <authorList>
            <person name="Haridas S."/>
            <person name="Albert R."/>
            <person name="Binder M."/>
            <person name="Bloem J."/>
            <person name="Labutti K."/>
            <person name="Salamov A."/>
            <person name="Andreopoulos B."/>
            <person name="Baker S."/>
            <person name="Barry K."/>
            <person name="Bills G."/>
            <person name="Bluhm B."/>
            <person name="Cannon C."/>
            <person name="Castanera R."/>
            <person name="Culley D."/>
            <person name="Daum C."/>
            <person name="Ezra D."/>
            <person name="Gonzalez J."/>
            <person name="Henrissat B."/>
            <person name="Kuo A."/>
            <person name="Liang C."/>
            <person name="Lipzen A."/>
            <person name="Lutzoni F."/>
            <person name="Magnuson J."/>
            <person name="Mondo S."/>
            <person name="Nolan M."/>
            <person name="Ohm R."/>
            <person name="Pangilinan J."/>
            <person name="Park H.-J."/>
            <person name="Ramirez L."/>
            <person name="Alfaro M."/>
            <person name="Sun H."/>
            <person name="Tritt A."/>
            <person name="Yoshinaga Y."/>
            <person name="Zwiers L.-H."/>
            <person name="Turgeon B."/>
            <person name="Goodwin S."/>
            <person name="Spatafora J."/>
            <person name="Crous P."/>
            <person name="Grigoriev I."/>
        </authorList>
    </citation>
    <scope>NUCLEOTIDE SEQUENCE</scope>
    <source>
        <strain evidence="1">CBS 121739</strain>
    </source>
</reference>
<organism evidence="1 2">
    <name type="scientific">Pseudovirgaria hyperparasitica</name>
    <dbReference type="NCBI Taxonomy" id="470096"/>
    <lineage>
        <taxon>Eukaryota</taxon>
        <taxon>Fungi</taxon>
        <taxon>Dikarya</taxon>
        <taxon>Ascomycota</taxon>
        <taxon>Pezizomycotina</taxon>
        <taxon>Dothideomycetes</taxon>
        <taxon>Dothideomycetes incertae sedis</taxon>
        <taxon>Acrospermales</taxon>
        <taxon>Acrospermaceae</taxon>
        <taxon>Pseudovirgaria</taxon>
    </lineage>
</organism>
<keyword evidence="2" id="KW-1185">Reference proteome</keyword>
<dbReference type="PANTHER" id="PTHR42342">
    <property type="entry name" value="STATIONARY PHASE PROTEIN 5"/>
    <property type="match status" value="1"/>
</dbReference>
<evidence type="ECO:0000313" key="2">
    <source>
        <dbReference type="Proteomes" id="UP000799437"/>
    </source>
</evidence>
<protein>
    <recommendedName>
        <fullName evidence="3">Casein kinase II beta 2 subunit</fullName>
    </recommendedName>
</protein>
<sequence length="450" mass="48974">MPPSVAHLHTLLARNAKIVKAAWKQASRLVETHLGASTRAAQTELQPIVVRNAARHPVHPLAALKQSKGRWYSTHSAIGSFVRRFTTQAKAVSRYDRASFPKSRIGSAVNASSGRAPFATTLRPNLTGGTLGRSAGGYGFGGGSARYFSHGPTAPAQVVQNVSQAVRAFLISGQKVQFNGVDPITGEKRYKAITPLQDNVNRKVNKLPKATPGSFIDFKINPTITALTPLSAIAGFAPAHGPDNLNTDGLKDVLATDFSRSLKELSAVLNDLNRLSALGDLPISYQGTSLRVHFPGCDAETVLNLCDEMGISRGIITQDEEFDAFVGTDIALLFPFAPDGTASECSFYEKPIDHRGYAQDKVQWQTMLTPERQSAVEYSTKSDTGEDFEDIAGENPWLSSPSEFDSLYASDMSESMISDHAFDKHTPLEYQGFEGIYRFMEHCESASSWR</sequence>
<evidence type="ECO:0000313" key="1">
    <source>
        <dbReference type="EMBL" id="KAF2761885.1"/>
    </source>
</evidence>
<dbReference type="PANTHER" id="PTHR42342:SF1">
    <property type="entry name" value="STATIONARY PHASE PROTEIN 5"/>
    <property type="match status" value="1"/>
</dbReference>